<dbReference type="Pfam" id="PF08245">
    <property type="entry name" value="Mur_ligase_M"/>
    <property type="match status" value="1"/>
</dbReference>
<feature type="domain" description="Mur ligase C-terminal" evidence="1">
    <location>
        <begin position="423"/>
        <end position="545"/>
    </location>
</feature>
<feature type="domain" description="Tetratrico peptide repeat group 5" evidence="3">
    <location>
        <begin position="616"/>
        <end position="716"/>
    </location>
</feature>
<name>A0A0L6CHX2_9MICO</name>
<dbReference type="PATRIC" id="fig|1631356.3.peg.1682"/>
<dbReference type="EMBL" id="LAIR01000002">
    <property type="protein sequence ID" value="KNX37200.1"/>
    <property type="molecule type" value="Genomic_DNA"/>
</dbReference>
<dbReference type="InterPro" id="IPR004101">
    <property type="entry name" value="Mur_ligase_C"/>
</dbReference>
<dbReference type="GO" id="GO:0016881">
    <property type="term" value="F:acid-amino acid ligase activity"/>
    <property type="evidence" value="ECO:0007669"/>
    <property type="project" value="InterPro"/>
</dbReference>
<dbReference type="STRING" id="1631356.VV01_08680"/>
<dbReference type="PANTHER" id="PTHR23135">
    <property type="entry name" value="MUR LIGASE FAMILY MEMBER"/>
    <property type="match status" value="1"/>
</dbReference>
<dbReference type="SUPFAM" id="SSF53623">
    <property type="entry name" value="MurD-like peptide ligases, catalytic domain"/>
    <property type="match status" value="1"/>
</dbReference>
<dbReference type="PANTHER" id="PTHR23135:SF18">
    <property type="entry name" value="CYANOPHYCIN SYNTHETASE"/>
    <property type="match status" value="1"/>
</dbReference>
<organism evidence="4 5">
    <name type="scientific">Luteipulveratus halotolerans</name>
    <dbReference type="NCBI Taxonomy" id="1631356"/>
    <lineage>
        <taxon>Bacteria</taxon>
        <taxon>Bacillati</taxon>
        <taxon>Actinomycetota</taxon>
        <taxon>Actinomycetes</taxon>
        <taxon>Micrococcales</taxon>
        <taxon>Dermacoccaceae</taxon>
        <taxon>Luteipulveratus</taxon>
    </lineage>
</organism>
<dbReference type="InterPro" id="IPR036615">
    <property type="entry name" value="Mur_ligase_C_dom_sf"/>
</dbReference>
<accession>A0A0L6CHX2</accession>
<evidence type="ECO:0000313" key="4">
    <source>
        <dbReference type="EMBL" id="KNX37200.1"/>
    </source>
</evidence>
<dbReference type="SUPFAM" id="SSF53244">
    <property type="entry name" value="MurD-like peptide ligases, peptide-binding domain"/>
    <property type="match status" value="1"/>
</dbReference>
<reference evidence="5" key="1">
    <citation type="submission" date="2015-03" db="EMBL/GenBank/DDBJ databases">
        <title>Luteipulveratus halotolerans sp. nov., a novel actinobacterium (Dermacoccaceae) from Sarawak, Malaysia.</title>
        <authorList>
            <person name="Juboi H."/>
            <person name="Basik A."/>
            <person name="Shamsul S.S."/>
            <person name="Arnold P."/>
            <person name="Schmitt E.K."/>
            <person name="Sanglier J.-J."/>
            <person name="Yeo T."/>
        </authorList>
    </citation>
    <scope>NUCLEOTIDE SEQUENCE [LARGE SCALE GENOMIC DNA]</scope>
    <source>
        <strain evidence="5">C296001</strain>
    </source>
</reference>
<dbReference type="SUPFAM" id="SSF48452">
    <property type="entry name" value="TPR-like"/>
    <property type="match status" value="1"/>
</dbReference>
<keyword evidence="5" id="KW-1185">Reference proteome</keyword>
<dbReference type="GO" id="GO:0005524">
    <property type="term" value="F:ATP binding"/>
    <property type="evidence" value="ECO:0007669"/>
    <property type="project" value="InterPro"/>
</dbReference>
<proteinExistence type="predicted"/>
<gene>
    <name evidence="4" type="ORF">VV01_08680</name>
</gene>
<dbReference type="InterPro" id="IPR011990">
    <property type="entry name" value="TPR-like_helical_dom_sf"/>
</dbReference>
<feature type="domain" description="Mur ligase central" evidence="2">
    <location>
        <begin position="173"/>
        <end position="383"/>
    </location>
</feature>
<keyword evidence="4" id="KW-0436">Ligase</keyword>
<evidence type="ECO:0000259" key="1">
    <source>
        <dbReference type="Pfam" id="PF02875"/>
    </source>
</evidence>
<evidence type="ECO:0000259" key="3">
    <source>
        <dbReference type="Pfam" id="PF12688"/>
    </source>
</evidence>
<dbReference type="Gene3D" id="3.40.1190.10">
    <property type="entry name" value="Mur-like, catalytic domain"/>
    <property type="match status" value="1"/>
</dbReference>
<comment type="caution">
    <text evidence="4">The sequence shown here is derived from an EMBL/GenBank/DDBJ whole genome shotgun (WGS) entry which is preliminary data.</text>
</comment>
<dbReference type="Pfam" id="PF02875">
    <property type="entry name" value="Mur_ligase_C"/>
    <property type="match status" value="1"/>
</dbReference>
<dbReference type="Pfam" id="PF12688">
    <property type="entry name" value="TPR_5"/>
    <property type="match status" value="1"/>
</dbReference>
<evidence type="ECO:0000313" key="5">
    <source>
        <dbReference type="Proteomes" id="UP000037397"/>
    </source>
</evidence>
<dbReference type="InterPro" id="IPR041656">
    <property type="entry name" value="TPR_5"/>
</dbReference>
<dbReference type="Gene3D" id="3.90.190.20">
    <property type="entry name" value="Mur ligase, C-terminal domain"/>
    <property type="match status" value="1"/>
</dbReference>
<dbReference type="RefSeq" id="WP_050669531.1">
    <property type="nucleotide sequence ID" value="NZ_LAIR01000002.1"/>
</dbReference>
<evidence type="ECO:0000259" key="2">
    <source>
        <dbReference type="Pfam" id="PF08245"/>
    </source>
</evidence>
<sequence length="750" mass="79659">MNEAHDDASGSGVVATEIRLLEGPNLYFTRPAVKVSLRLGGLLDLDDTVLAERATALRLRAGSPGPAGSEARQRHLLRLVEKVLRRLAQAGGTTRLGVRVRPGGSPDTVVVAFPLNSHDRARALAEQLETLLRRMAAGALSDVDVRAAGAEVRAVPAGSPPQPVRPSVPVIAITGTNGKTTTTRLVAHIGMTAGMRTGWSSTDGVLVQGELIERGDYSGPAGARAVLDADGVELAVLETARGGMLFKGLGVSSNDVSVVTNVSADHLGVQGIETLDQLAEVKAIITKVTRPDGWCVLNGDDPRVWAMRSGASGQPWCFSLNPDSPALREALQEHGRGITILDGDIVVLRPGRGLERLVSVLDVPSTLCGLSEHNTANALAGAAGALGLGIPVEAVVEGLKTFAPDPAHNPGRMNIYTLPLATAAGEVSVILDMAHNEAGLDALLNVATGLRPPGSELLLGLGTGGDRTDEILVNLGEMAGLRADRVHIVHKEHYLRGRTMAELEGFLREGLTRGGVVPLSSSETELEGLQAVLATARDGDVVTIMCHSHRAQLHDWLLAHGGLVDTTADIRRKVVLARGEHELEAEIAAVWRDDDAQRRIAAAAELLQRRPADARLLFESASTYDAAGEEAHAVLLYDRALQAGLREPHRHQALLQKASSLRHLHRYDDALDVLDEAATQRPDSPALACFRALVLHDLGRDDAAVPELLRTVLGHAADADVELYRDALTRFVDQTWPPPLQELRSSPATG</sequence>
<dbReference type="InterPro" id="IPR036565">
    <property type="entry name" value="Mur-like_cat_sf"/>
</dbReference>
<dbReference type="InterPro" id="IPR013221">
    <property type="entry name" value="Mur_ligase_cen"/>
</dbReference>
<dbReference type="Gene3D" id="1.25.40.10">
    <property type="entry name" value="Tetratricopeptide repeat domain"/>
    <property type="match status" value="1"/>
</dbReference>
<dbReference type="OrthoDB" id="9803907at2"/>
<dbReference type="Proteomes" id="UP000037397">
    <property type="component" value="Unassembled WGS sequence"/>
</dbReference>
<protein>
    <submittedName>
        <fullName evidence="4">Mur ligase</fullName>
    </submittedName>
</protein>
<dbReference type="AlphaFoldDB" id="A0A0L6CHX2"/>